<dbReference type="PROSITE" id="PS51447">
    <property type="entry name" value="FDX_ACB"/>
    <property type="match status" value="1"/>
</dbReference>
<dbReference type="GO" id="GO:0009328">
    <property type="term" value="C:phenylalanine-tRNA ligase complex"/>
    <property type="evidence" value="ECO:0007669"/>
    <property type="project" value="TreeGrafter"/>
</dbReference>
<feature type="binding site" evidence="15">
    <location>
        <position position="470"/>
    </location>
    <ligand>
        <name>Mg(2+)</name>
        <dbReference type="ChEBI" id="CHEBI:18420"/>
        <note>shared with alpha subunit</note>
    </ligand>
</feature>
<comment type="cofactor">
    <cofactor evidence="15">
        <name>Mg(2+)</name>
        <dbReference type="ChEBI" id="CHEBI:18420"/>
    </cofactor>
    <text evidence="15">Binds 2 magnesium ions per tetramer.</text>
</comment>
<dbReference type="Pfam" id="PF03147">
    <property type="entry name" value="FDX-ACB"/>
    <property type="match status" value="1"/>
</dbReference>
<dbReference type="Gene3D" id="3.50.40.10">
    <property type="entry name" value="Phenylalanyl-trna Synthetase, Chain B, domain 3"/>
    <property type="match status" value="1"/>
</dbReference>
<dbReference type="GO" id="GO:0000049">
    <property type="term" value="F:tRNA binding"/>
    <property type="evidence" value="ECO:0007669"/>
    <property type="project" value="UniProtKB-UniRule"/>
</dbReference>
<keyword evidence="11 16" id="KW-0694">RNA-binding</keyword>
<keyword evidence="5 16" id="KW-0820">tRNA-binding</keyword>
<dbReference type="GO" id="GO:0005524">
    <property type="term" value="F:ATP binding"/>
    <property type="evidence" value="ECO:0007669"/>
    <property type="project" value="UniProtKB-UniRule"/>
</dbReference>
<dbReference type="SUPFAM" id="SSF56037">
    <property type="entry name" value="PheT/TilS domain"/>
    <property type="match status" value="1"/>
</dbReference>
<name>A0A2I1K3V9_9LACT</name>
<evidence type="ECO:0000256" key="14">
    <source>
        <dbReference type="ARBA" id="ARBA00049255"/>
    </source>
</evidence>
<evidence type="ECO:0000256" key="15">
    <source>
        <dbReference type="HAMAP-Rule" id="MF_00283"/>
    </source>
</evidence>
<dbReference type="InterPro" id="IPR004532">
    <property type="entry name" value="Phe-tRNA-ligase_IIc_bsu_bact"/>
</dbReference>
<dbReference type="OrthoDB" id="9805455at2"/>
<keyword evidence="10 15" id="KW-0460">Magnesium</keyword>
<dbReference type="InterPro" id="IPR005147">
    <property type="entry name" value="tRNA_synthase_B5-dom"/>
</dbReference>
<dbReference type="EC" id="6.1.1.20" evidence="15"/>
<dbReference type="Gene3D" id="3.30.70.380">
    <property type="entry name" value="Ferrodoxin-fold anticodon-binding domain"/>
    <property type="match status" value="1"/>
</dbReference>
<dbReference type="Pfam" id="PF17759">
    <property type="entry name" value="tRNA_synthFbeta"/>
    <property type="match status" value="1"/>
</dbReference>
<dbReference type="Gene3D" id="3.30.56.10">
    <property type="match status" value="2"/>
</dbReference>
<evidence type="ECO:0000256" key="3">
    <source>
        <dbReference type="ARBA" id="ARBA00011209"/>
    </source>
</evidence>
<dbReference type="PROSITE" id="PS50886">
    <property type="entry name" value="TRBD"/>
    <property type="match status" value="1"/>
</dbReference>
<comment type="subcellular location">
    <subcellularLocation>
        <location evidence="1 15">Cytoplasm</location>
    </subcellularLocation>
</comment>
<dbReference type="SMART" id="SM00896">
    <property type="entry name" value="FDX-ACB"/>
    <property type="match status" value="1"/>
</dbReference>
<evidence type="ECO:0000313" key="21">
    <source>
        <dbReference type="Proteomes" id="UP000234384"/>
    </source>
</evidence>
<dbReference type="AlphaFoldDB" id="A0A2I1K3V9"/>
<dbReference type="PANTHER" id="PTHR10947">
    <property type="entry name" value="PHENYLALANYL-TRNA SYNTHETASE BETA CHAIN AND LEUCINE-RICH REPEAT-CONTAINING PROTEIN 47"/>
    <property type="match status" value="1"/>
</dbReference>
<dbReference type="EMBL" id="PKHE01000004">
    <property type="protein sequence ID" value="PKY90329.1"/>
    <property type="molecule type" value="Genomic_DNA"/>
</dbReference>
<protein>
    <recommendedName>
        <fullName evidence="15">Phenylalanine--tRNA ligase beta subunit</fullName>
        <ecNumber evidence="15">6.1.1.20</ecNumber>
    </recommendedName>
    <alternativeName>
        <fullName evidence="15">Phenylalanyl-tRNA synthetase beta subunit</fullName>
        <shortName evidence="15">PheRS</shortName>
    </alternativeName>
</protein>
<keyword evidence="4 15" id="KW-0963">Cytoplasm</keyword>
<dbReference type="GO" id="GO:0140096">
    <property type="term" value="F:catalytic activity, acting on a protein"/>
    <property type="evidence" value="ECO:0007669"/>
    <property type="project" value="UniProtKB-ARBA"/>
</dbReference>
<comment type="similarity">
    <text evidence="2 15">Belongs to the phenylalanyl-tRNA synthetase beta subunit family. Type 1 subfamily.</text>
</comment>
<dbReference type="NCBIfam" id="NF045760">
    <property type="entry name" value="YtpR"/>
    <property type="match status" value="1"/>
</dbReference>
<dbReference type="InterPro" id="IPR041616">
    <property type="entry name" value="PheRS_beta_core"/>
</dbReference>
<feature type="binding site" evidence="15">
    <location>
        <position position="467"/>
    </location>
    <ligand>
        <name>Mg(2+)</name>
        <dbReference type="ChEBI" id="CHEBI:18420"/>
        <note>shared with alpha subunit</note>
    </ligand>
</feature>
<dbReference type="InterPro" id="IPR009061">
    <property type="entry name" value="DNA-bd_dom_put_sf"/>
</dbReference>
<dbReference type="Pfam" id="PF01588">
    <property type="entry name" value="tRNA_bind"/>
    <property type="match status" value="1"/>
</dbReference>
<evidence type="ECO:0000256" key="10">
    <source>
        <dbReference type="ARBA" id="ARBA00022842"/>
    </source>
</evidence>
<evidence type="ECO:0000256" key="9">
    <source>
        <dbReference type="ARBA" id="ARBA00022840"/>
    </source>
</evidence>
<dbReference type="GO" id="GO:0000287">
    <property type="term" value="F:magnesium ion binding"/>
    <property type="evidence" value="ECO:0007669"/>
    <property type="project" value="UniProtKB-UniRule"/>
</dbReference>
<accession>A0A2I1K3V9</accession>
<evidence type="ECO:0000256" key="12">
    <source>
        <dbReference type="ARBA" id="ARBA00022917"/>
    </source>
</evidence>
<dbReference type="FunFam" id="3.30.930.10:FF:000022">
    <property type="entry name" value="Phenylalanine--tRNA ligase beta subunit"/>
    <property type="match status" value="1"/>
</dbReference>
<dbReference type="SUPFAM" id="SSF46955">
    <property type="entry name" value="Putative DNA-binding domain"/>
    <property type="match status" value="1"/>
</dbReference>
<evidence type="ECO:0000256" key="4">
    <source>
        <dbReference type="ARBA" id="ARBA00022490"/>
    </source>
</evidence>
<dbReference type="HAMAP" id="MF_00283">
    <property type="entry name" value="Phe_tRNA_synth_beta1"/>
    <property type="match status" value="1"/>
</dbReference>
<dbReference type="CDD" id="cd02796">
    <property type="entry name" value="tRNA_bind_bactPheRS"/>
    <property type="match status" value="1"/>
</dbReference>
<keyword evidence="12 15" id="KW-0648">Protein biosynthesis</keyword>
<dbReference type="InterPro" id="IPR020825">
    <property type="entry name" value="Phe-tRNA_synthase-like_B3/B4"/>
</dbReference>
<feature type="binding site" evidence="15">
    <location>
        <position position="461"/>
    </location>
    <ligand>
        <name>Mg(2+)</name>
        <dbReference type="ChEBI" id="CHEBI:18420"/>
        <note>shared with alpha subunit</note>
    </ligand>
</feature>
<dbReference type="Pfam" id="PF03483">
    <property type="entry name" value="B3_4"/>
    <property type="match status" value="1"/>
</dbReference>
<dbReference type="InterPro" id="IPR002547">
    <property type="entry name" value="tRNA-bd_dom"/>
</dbReference>
<evidence type="ECO:0000256" key="5">
    <source>
        <dbReference type="ARBA" id="ARBA00022555"/>
    </source>
</evidence>
<evidence type="ECO:0000313" key="20">
    <source>
        <dbReference type="EMBL" id="PKY90329.1"/>
    </source>
</evidence>
<reference evidence="20 21" key="1">
    <citation type="submission" date="2017-12" db="EMBL/GenBank/DDBJ databases">
        <title>Phylogenetic diversity of female urinary microbiome.</title>
        <authorList>
            <person name="Thomas-White K."/>
            <person name="Wolfe A.J."/>
        </authorList>
    </citation>
    <scope>NUCLEOTIDE SEQUENCE [LARGE SCALE GENOMIC DNA]</scope>
    <source>
        <strain evidence="20 21">UMB0898</strain>
    </source>
</reference>
<evidence type="ECO:0000256" key="16">
    <source>
        <dbReference type="PROSITE-ProRule" id="PRU00209"/>
    </source>
</evidence>
<dbReference type="GO" id="GO:0016740">
    <property type="term" value="F:transferase activity"/>
    <property type="evidence" value="ECO:0007669"/>
    <property type="project" value="UniProtKB-ARBA"/>
</dbReference>
<feature type="domain" description="B5" evidence="19">
    <location>
        <begin position="408"/>
        <end position="483"/>
    </location>
</feature>
<keyword evidence="8 15" id="KW-0547">Nucleotide-binding</keyword>
<evidence type="ECO:0000256" key="11">
    <source>
        <dbReference type="ARBA" id="ARBA00022884"/>
    </source>
</evidence>
<evidence type="ECO:0000256" key="8">
    <source>
        <dbReference type="ARBA" id="ARBA00022741"/>
    </source>
</evidence>
<comment type="subunit">
    <text evidence="3 15">Tetramer of two alpha and two beta subunits.</text>
</comment>
<dbReference type="InterPro" id="IPR033714">
    <property type="entry name" value="tRNA_bind_bactPheRS"/>
</dbReference>
<evidence type="ECO:0000256" key="1">
    <source>
        <dbReference type="ARBA" id="ARBA00004496"/>
    </source>
</evidence>
<dbReference type="SUPFAM" id="SSF55681">
    <property type="entry name" value="Class II aaRS and biotin synthetases"/>
    <property type="match status" value="1"/>
</dbReference>
<dbReference type="SUPFAM" id="SSF50249">
    <property type="entry name" value="Nucleic acid-binding proteins"/>
    <property type="match status" value="1"/>
</dbReference>
<organism evidence="20 21">
    <name type="scientific">Falseniella ignava</name>
    <dbReference type="NCBI Taxonomy" id="137730"/>
    <lineage>
        <taxon>Bacteria</taxon>
        <taxon>Bacillati</taxon>
        <taxon>Bacillota</taxon>
        <taxon>Bacilli</taxon>
        <taxon>Lactobacillales</taxon>
        <taxon>Aerococcaceae</taxon>
        <taxon>Falseniella</taxon>
    </lineage>
</organism>
<dbReference type="RefSeq" id="WP_101953947.1">
    <property type="nucleotide sequence ID" value="NZ_PKHE01000004.1"/>
</dbReference>
<evidence type="ECO:0000256" key="7">
    <source>
        <dbReference type="ARBA" id="ARBA00022723"/>
    </source>
</evidence>
<dbReference type="SMART" id="SM00873">
    <property type="entry name" value="B3_4"/>
    <property type="match status" value="1"/>
</dbReference>
<evidence type="ECO:0000259" key="18">
    <source>
        <dbReference type="PROSITE" id="PS51447"/>
    </source>
</evidence>
<dbReference type="Gene3D" id="3.30.930.10">
    <property type="entry name" value="Bira Bifunctional Protein, Domain 2"/>
    <property type="match status" value="1"/>
</dbReference>
<dbReference type="Gene3D" id="2.40.50.140">
    <property type="entry name" value="Nucleic acid-binding proteins"/>
    <property type="match status" value="1"/>
</dbReference>
<comment type="caution">
    <text evidence="20">The sequence shown here is derived from an EMBL/GenBank/DDBJ whole genome shotgun (WGS) entry which is preliminary data.</text>
</comment>
<keyword evidence="9 15" id="KW-0067">ATP-binding</keyword>
<dbReference type="InterPro" id="IPR036690">
    <property type="entry name" value="Fdx_antiC-bd_sf"/>
</dbReference>
<dbReference type="FunFam" id="3.50.40.10:FF:000001">
    <property type="entry name" value="Phenylalanine--tRNA ligase beta subunit"/>
    <property type="match status" value="1"/>
</dbReference>
<gene>
    <name evidence="15" type="primary">pheT</name>
    <name evidence="20" type="ORF">CYJ57_02540</name>
</gene>
<feature type="domain" description="FDX-ACB" evidence="18">
    <location>
        <begin position="712"/>
        <end position="805"/>
    </location>
</feature>
<evidence type="ECO:0000256" key="13">
    <source>
        <dbReference type="ARBA" id="ARBA00023146"/>
    </source>
</evidence>
<dbReference type="Pfam" id="PF03484">
    <property type="entry name" value="B5"/>
    <property type="match status" value="1"/>
</dbReference>
<feature type="binding site" evidence="15">
    <location>
        <position position="471"/>
    </location>
    <ligand>
        <name>Mg(2+)</name>
        <dbReference type="ChEBI" id="CHEBI:18420"/>
        <note>shared with alpha subunit</note>
    </ligand>
</feature>
<dbReference type="InterPro" id="IPR045864">
    <property type="entry name" value="aa-tRNA-synth_II/BPL/LPL"/>
</dbReference>
<dbReference type="InterPro" id="IPR005146">
    <property type="entry name" value="B3/B4_tRNA-bd"/>
</dbReference>
<sequence>MYLSLEWLSDFLELSHVDSEQLAERISRTGIEIEGVENYGKTLSHLVVGFVEHLEPHPEADKLNIAQVKVGDDQVLQIVCGAPNIVQGAKVICALPGAVLPMGEIQQTEIRNIPSSGMLCSYEELGFKSNVIPKKYSDGIVLLPEDAPVGEDIITYLKLNNPIFELSLTPNRADALSVLGNAYEVGAILSQTPKIQSVSTELTQVETLADLKELKVDANVSEQYQLRLIQNVKVAESPIWMQMRLMKSGIRPVNNIVDITNYLLLLYGQPMHAFDYDKLTSDTIEVRYAKDGEKLLTLDQVERSLVEGDGVICDGDRPIALAGVMGGYDTEVTESTKNVLLETAIFNPQAVRLTSKRLGLRSESSQRFEKGLNKQTVNASGDYAVELMQQLAGGTAIPGYLAQTSVQAEPVTVTVRRDAIERQIGIELTDSELEEIIQRLGFTITLNGETFDVQVPPRRWDIQIEPDVIEEIARIYGYDHIPNTLPQIQSPLSGLKPQQLMRRTTRRVMEGLGLHEVISYSLQSSKHAQLLANPNTPLIQLALPLSEERSVLRQSLLPALLEITQYNQARRNDDLALFELGRVFQGHADARKMPEEVDRLGIILSGHAQVDSWSQKARYYDFYDLKGMLETYFEQLQIQSLIQWEKVESIEELHPGRSAQIKLGDQVIGIIGQIHPTLCRDYDIHSHTYFAEIYLDRVYPVALPERSQQAIPKYPASMRDIALLVSKTQNHQQIVDTIYASGFEYLESVTLFDYYQGEAIDSDHISLAYRLIFQNPDQTMSDEDVDQAMQRIESALLQLDDIQLR</sequence>
<dbReference type="SUPFAM" id="SSF54991">
    <property type="entry name" value="Anticodon-binding domain of PheRS"/>
    <property type="match status" value="1"/>
</dbReference>
<dbReference type="PROSITE" id="PS51483">
    <property type="entry name" value="B5"/>
    <property type="match status" value="1"/>
</dbReference>
<evidence type="ECO:0000256" key="6">
    <source>
        <dbReference type="ARBA" id="ARBA00022598"/>
    </source>
</evidence>
<evidence type="ECO:0000256" key="2">
    <source>
        <dbReference type="ARBA" id="ARBA00008653"/>
    </source>
</evidence>
<dbReference type="FunFam" id="3.30.56.10:FF:000002">
    <property type="entry name" value="Phenylalanine--tRNA ligase beta subunit"/>
    <property type="match status" value="1"/>
</dbReference>
<dbReference type="PANTHER" id="PTHR10947:SF0">
    <property type="entry name" value="PHENYLALANINE--TRNA LIGASE BETA SUBUNIT"/>
    <property type="match status" value="1"/>
</dbReference>
<dbReference type="GO" id="GO:0004826">
    <property type="term" value="F:phenylalanine-tRNA ligase activity"/>
    <property type="evidence" value="ECO:0007669"/>
    <property type="project" value="UniProtKB-UniRule"/>
</dbReference>
<dbReference type="NCBIfam" id="TIGR00472">
    <property type="entry name" value="pheT_bact"/>
    <property type="match status" value="1"/>
</dbReference>
<evidence type="ECO:0000259" key="17">
    <source>
        <dbReference type="PROSITE" id="PS50886"/>
    </source>
</evidence>
<dbReference type="GO" id="GO:0006432">
    <property type="term" value="P:phenylalanyl-tRNA aminoacylation"/>
    <property type="evidence" value="ECO:0007669"/>
    <property type="project" value="UniProtKB-UniRule"/>
</dbReference>
<keyword evidence="6 15" id="KW-0436">Ligase</keyword>
<dbReference type="InterPro" id="IPR012340">
    <property type="entry name" value="NA-bd_OB-fold"/>
</dbReference>
<comment type="catalytic activity">
    <reaction evidence="14 15">
        <text>tRNA(Phe) + L-phenylalanine + ATP = L-phenylalanyl-tRNA(Phe) + AMP + diphosphate + H(+)</text>
        <dbReference type="Rhea" id="RHEA:19413"/>
        <dbReference type="Rhea" id="RHEA-COMP:9668"/>
        <dbReference type="Rhea" id="RHEA-COMP:9699"/>
        <dbReference type="ChEBI" id="CHEBI:15378"/>
        <dbReference type="ChEBI" id="CHEBI:30616"/>
        <dbReference type="ChEBI" id="CHEBI:33019"/>
        <dbReference type="ChEBI" id="CHEBI:58095"/>
        <dbReference type="ChEBI" id="CHEBI:78442"/>
        <dbReference type="ChEBI" id="CHEBI:78531"/>
        <dbReference type="ChEBI" id="CHEBI:456215"/>
        <dbReference type="EC" id="6.1.1.20"/>
    </reaction>
</comment>
<dbReference type="FunFam" id="2.40.50.140:FF:000045">
    <property type="entry name" value="Phenylalanine--tRNA ligase beta subunit"/>
    <property type="match status" value="1"/>
</dbReference>
<feature type="domain" description="TRNA-binding" evidence="17">
    <location>
        <begin position="40"/>
        <end position="154"/>
    </location>
</feature>
<proteinExistence type="inferred from homology"/>
<evidence type="ECO:0000259" key="19">
    <source>
        <dbReference type="PROSITE" id="PS51483"/>
    </source>
</evidence>
<dbReference type="Proteomes" id="UP000234384">
    <property type="component" value="Unassembled WGS sequence"/>
</dbReference>
<keyword evidence="13 15" id="KW-0030">Aminoacyl-tRNA synthetase</keyword>
<dbReference type="InterPro" id="IPR045060">
    <property type="entry name" value="Phe-tRNA-ligase_IIc_bsu"/>
</dbReference>
<dbReference type="CDD" id="cd00769">
    <property type="entry name" value="PheRS_beta_core"/>
    <property type="match status" value="1"/>
</dbReference>
<keyword evidence="7 15" id="KW-0479">Metal-binding</keyword>
<dbReference type="SMART" id="SM00874">
    <property type="entry name" value="B5"/>
    <property type="match status" value="1"/>
</dbReference>
<dbReference type="InterPro" id="IPR005121">
    <property type="entry name" value="Fdx_antiC-bd"/>
</dbReference>